<dbReference type="Pfam" id="PF11926">
    <property type="entry name" value="DUF3444"/>
    <property type="match status" value="1"/>
</dbReference>
<feature type="domain" description="J" evidence="7">
    <location>
        <begin position="698"/>
        <end position="762"/>
    </location>
</feature>
<dbReference type="Pfam" id="PF18317">
    <property type="entry name" value="SDH_C"/>
    <property type="match status" value="1"/>
</dbReference>
<evidence type="ECO:0000256" key="2">
    <source>
        <dbReference type="ARBA" id="ARBA00022605"/>
    </source>
</evidence>
<name>A0A8S1ZX82_ARAAE</name>
<dbReference type="Pfam" id="PF01487">
    <property type="entry name" value="DHquinase_I"/>
    <property type="match status" value="1"/>
</dbReference>
<evidence type="ECO:0000313" key="8">
    <source>
        <dbReference type="EMBL" id="CAE5966335.1"/>
    </source>
</evidence>
<dbReference type="EMBL" id="LR999453">
    <property type="protein sequence ID" value="CAE5966335.1"/>
    <property type="molecule type" value="Genomic_DNA"/>
</dbReference>
<dbReference type="Gene3D" id="3.40.50.10860">
    <property type="entry name" value="Leucine Dehydrogenase, chain A, domain 1"/>
    <property type="match status" value="1"/>
</dbReference>
<dbReference type="InterPro" id="IPR024593">
    <property type="entry name" value="DUF3444"/>
</dbReference>
<dbReference type="GO" id="GO:0004764">
    <property type="term" value="F:shikimate 3-dehydrogenase (NADP+) activity"/>
    <property type="evidence" value="ECO:0007669"/>
    <property type="project" value="UniProtKB-EC"/>
</dbReference>
<evidence type="ECO:0000256" key="5">
    <source>
        <dbReference type="ARBA" id="ARBA00023141"/>
    </source>
</evidence>
<dbReference type="Gene3D" id="1.10.287.110">
    <property type="entry name" value="DnaJ domain"/>
    <property type="match status" value="1"/>
</dbReference>
<sequence>MAASSTNARLTNPPHVLSKPRLSPTSVVNLRFPAPDFSSRFSAGSSSPQLRRVPFPVVFSDRSRRRTMEHSNVYVASNSTEMEIGSQDIVKNPSLICAPVMADSIDKMVIETFKAHELGADLVEIRLDWLKDFTPLEDLKTIIKKSPLPTLFTYRPKWEGGQYEGDENERQDVLRLAMELGADYIDVELQVAGEFIKSIDGKKPENFRVIVSSHNYQNTPSVEDLDDLVARIRQTGADIVKIATTAVDIADVARMFHITSNAQVPTIGLVMGERGLMSRILCSKFGGYLTFGTLDSGKVSAPGQPTIKDLLDLYNFRRIGPDTKVYGIIGKPVSHSKSPIVHNQAFKSVDFNGVYVHLLVDNLASFLQAYSSSDFAGFSCTIPHKEAALQCCDEVDPLAKSIGAVNTILRRKSDGKLLGYNTDCIGSISAIEDGLRRSGDPSSGPSSSSPLAGKTVVVIGAGGAGKALAYGAKEKGAKVVIANRTYERALELAEAIGGRALSLTDLDNFHPEDGMVLANTTSMGMQPNVDETPISKHALKHYALVFDAVYTPRITRLLREAEESGAITVSGSEMFVRQAYEQFEIFTGLPAPKELYWQIMSNWIRAEVELDKVIYTTFSAWGFYDTCAGLIMSINRDEALRAKDLAEGLMKKTDFTAARKLALKAQKMDSSMENISRMIMVCDVHCAATEKLFGTEMDWYGILQVEQIANDITIKKQYKRLALLLHPDKNKLPGAESAFKLIGEAQRILLDREKRTLHDIKRKSLRMPAAAPPYKTQQMPNYHTQPVFRASVNTRNIFTELRPENRHPFQKAQAQPAAFSHPTTFWTTCPYCRTRYEYQRAHVNKEVTCRPCSKRFSAFEEPLQSAPPAKGPCQTTYSFPQQSKFPDQRACSEPHKRPENPPTVSSSKASFPMPGSTAKINGKRKRKNMVECSESSDSESSSESEDVTMAAQDLGANGGEQPRRSVRSKQKVSYNENLSDDDVDLVNHNGKGSGKNIDTEREEETKEEKQTNEDHSSTESIDMKGKIKVDQVETPSGASDSEEDLSSGSAEKPNLINYDDPDFNEFDKLREKSCFQAGQIWAVYDEEEGMPRFYALIRKVTTPDFMLKYVWLEVDQDQENETPNLPVSVGKFKVGNMEETNECSIFSRLVYSTTRIRGRKFTVFPKKGETWALFKNWDINCSADSVSPIKYEYEFVEILSDHAEGATVSVGFLSKVKGFNCVFCPMPKDESNTCEIPPHEFCRFSHSIPSFRLTGTEGRGITKGWYELDPAALPVSVSQILSGEEAAQERDHQSPPSGSAS</sequence>
<dbReference type="CDD" id="cd06257">
    <property type="entry name" value="DnaJ"/>
    <property type="match status" value="1"/>
</dbReference>
<dbReference type="CDD" id="cd00502">
    <property type="entry name" value="DHQase_I"/>
    <property type="match status" value="1"/>
</dbReference>
<dbReference type="GO" id="GO:0008652">
    <property type="term" value="P:amino acid biosynthetic process"/>
    <property type="evidence" value="ECO:0007669"/>
    <property type="project" value="UniProtKB-KW"/>
</dbReference>
<dbReference type="InterPro" id="IPR001381">
    <property type="entry name" value="DHquinase_I"/>
</dbReference>
<keyword evidence="4" id="KW-0560">Oxidoreductase</keyword>
<dbReference type="PANTHER" id="PTHR21089">
    <property type="entry name" value="SHIKIMATE DEHYDROGENASE"/>
    <property type="match status" value="1"/>
</dbReference>
<feature type="compositionally biased region" description="Basic and acidic residues" evidence="6">
    <location>
        <begin position="997"/>
        <end position="1031"/>
    </location>
</feature>
<feature type="region of interest" description="Disordered" evidence="6">
    <location>
        <begin position="861"/>
        <end position="1059"/>
    </location>
</feature>
<feature type="compositionally biased region" description="Acidic residues" evidence="6">
    <location>
        <begin position="934"/>
        <end position="946"/>
    </location>
</feature>
<evidence type="ECO:0000256" key="6">
    <source>
        <dbReference type="SAM" id="MobiDB-lite"/>
    </source>
</evidence>
<dbReference type="InterPro" id="IPR001623">
    <property type="entry name" value="DnaJ_domain"/>
</dbReference>
<dbReference type="PRINTS" id="PR00625">
    <property type="entry name" value="JDOMAIN"/>
</dbReference>
<dbReference type="GO" id="GO:0009073">
    <property type="term" value="P:aromatic amino acid family biosynthetic process"/>
    <property type="evidence" value="ECO:0007669"/>
    <property type="project" value="UniProtKB-KW"/>
</dbReference>
<gene>
    <name evidence="8" type="ORF">AARE701A_LOCUS6501</name>
</gene>
<dbReference type="HAMAP" id="MF_00214">
    <property type="entry name" value="AroD"/>
    <property type="match status" value="1"/>
</dbReference>
<dbReference type="Proteomes" id="UP000682877">
    <property type="component" value="Chromosome 3"/>
</dbReference>
<dbReference type="NCBIfam" id="TIGR01093">
    <property type="entry name" value="aroD"/>
    <property type="match status" value="1"/>
</dbReference>
<feature type="compositionally biased region" description="Polar residues" evidence="6">
    <location>
        <begin position="873"/>
        <end position="885"/>
    </location>
</feature>
<dbReference type="InterPro" id="IPR013708">
    <property type="entry name" value="Shikimate_DH-bd_N"/>
</dbReference>
<dbReference type="Pfam" id="PF08501">
    <property type="entry name" value="Shikimate_dh_N"/>
    <property type="match status" value="1"/>
</dbReference>
<dbReference type="InterPro" id="IPR041121">
    <property type="entry name" value="SDH_C"/>
</dbReference>
<dbReference type="HAMAP" id="MF_00222">
    <property type="entry name" value="Shikimate_DH_AroE"/>
    <property type="match status" value="1"/>
</dbReference>
<dbReference type="CDD" id="cd01065">
    <property type="entry name" value="NAD_bind_Shikimate_DH"/>
    <property type="match status" value="1"/>
</dbReference>
<dbReference type="InterPro" id="IPR036291">
    <property type="entry name" value="NAD(P)-bd_dom_sf"/>
</dbReference>
<dbReference type="InterPro" id="IPR013785">
    <property type="entry name" value="Aldolase_TIM"/>
</dbReference>
<evidence type="ECO:0000313" key="9">
    <source>
        <dbReference type="Proteomes" id="UP000682877"/>
    </source>
</evidence>
<dbReference type="SMART" id="SM00271">
    <property type="entry name" value="DnaJ"/>
    <property type="match status" value="1"/>
</dbReference>
<keyword evidence="5" id="KW-0057">Aromatic amino acid biosynthesis</keyword>
<dbReference type="FunFam" id="3.40.50.720:FF:000172">
    <property type="entry name" value="Bifunctional 3-dehydroquinate dehydratase/shikimate dehydrogenase, chloroplastic"/>
    <property type="match status" value="1"/>
</dbReference>
<dbReference type="GO" id="GO:0019632">
    <property type="term" value="P:shikimate metabolic process"/>
    <property type="evidence" value="ECO:0007669"/>
    <property type="project" value="InterPro"/>
</dbReference>
<dbReference type="Gene3D" id="3.20.20.70">
    <property type="entry name" value="Aldolase class I"/>
    <property type="match status" value="1"/>
</dbReference>
<evidence type="ECO:0000256" key="1">
    <source>
        <dbReference type="ARBA" id="ARBA00012962"/>
    </source>
</evidence>
<dbReference type="Pfam" id="PF00226">
    <property type="entry name" value="DnaJ"/>
    <property type="match status" value="1"/>
</dbReference>
<dbReference type="FunFam" id="3.40.50.10860:FF:000009">
    <property type="entry name" value="Bifunctional 3-dehydroquinate dehydratase/shikimate dehydrogenase, chloroplastic"/>
    <property type="match status" value="1"/>
</dbReference>
<dbReference type="InterPro" id="IPR036869">
    <property type="entry name" value="J_dom_sf"/>
</dbReference>
<keyword evidence="3" id="KW-0521">NADP</keyword>
<dbReference type="SUPFAM" id="SSF51569">
    <property type="entry name" value="Aldolase"/>
    <property type="match status" value="1"/>
</dbReference>
<proteinExistence type="inferred from homology"/>
<dbReference type="SUPFAM" id="SSF46565">
    <property type="entry name" value="Chaperone J-domain"/>
    <property type="match status" value="1"/>
</dbReference>
<dbReference type="NCBIfam" id="TIGR00507">
    <property type="entry name" value="aroE"/>
    <property type="match status" value="1"/>
</dbReference>
<dbReference type="SUPFAM" id="SSF51735">
    <property type="entry name" value="NAD(P)-binding Rossmann-fold domains"/>
    <property type="match status" value="1"/>
</dbReference>
<dbReference type="PANTHER" id="PTHR21089:SF1">
    <property type="entry name" value="BIFUNCTIONAL 3-DEHYDROQUINATE DEHYDRATASE_SHIKIMATE DEHYDROGENASE, CHLOROPLASTIC"/>
    <property type="match status" value="1"/>
</dbReference>
<evidence type="ECO:0000259" key="7">
    <source>
        <dbReference type="PROSITE" id="PS50076"/>
    </source>
</evidence>
<dbReference type="InterPro" id="IPR046346">
    <property type="entry name" value="Aminoacid_DH-like_N_sf"/>
</dbReference>
<evidence type="ECO:0000256" key="3">
    <source>
        <dbReference type="ARBA" id="ARBA00022857"/>
    </source>
</evidence>
<dbReference type="InterPro" id="IPR006151">
    <property type="entry name" value="Shikm_DH/Glu-tRNA_Rdtase"/>
</dbReference>
<dbReference type="GO" id="GO:0003855">
    <property type="term" value="F:3-dehydroquinate dehydratase activity"/>
    <property type="evidence" value="ECO:0007669"/>
    <property type="project" value="InterPro"/>
</dbReference>
<dbReference type="GO" id="GO:0050661">
    <property type="term" value="F:NADP binding"/>
    <property type="evidence" value="ECO:0007669"/>
    <property type="project" value="InterPro"/>
</dbReference>
<protein>
    <recommendedName>
        <fullName evidence="1">shikimate dehydrogenase (NADP(+))</fullName>
        <ecNumber evidence="1">1.1.1.25</ecNumber>
    </recommendedName>
</protein>
<dbReference type="SUPFAM" id="SSF53223">
    <property type="entry name" value="Aminoacid dehydrogenase-like, N-terminal domain"/>
    <property type="match status" value="1"/>
</dbReference>
<dbReference type="Pfam" id="PF01488">
    <property type="entry name" value="Shikimate_DH"/>
    <property type="match status" value="1"/>
</dbReference>
<accession>A0A8S1ZX82</accession>
<dbReference type="InterPro" id="IPR022893">
    <property type="entry name" value="Shikimate_DH_fam"/>
</dbReference>
<dbReference type="Gene3D" id="3.40.50.720">
    <property type="entry name" value="NAD(P)-binding Rossmann-like Domain"/>
    <property type="match status" value="1"/>
</dbReference>
<keyword evidence="2" id="KW-0028">Amino-acid biosynthesis</keyword>
<dbReference type="EC" id="1.1.1.25" evidence="1"/>
<dbReference type="GO" id="GO:0009423">
    <property type="term" value="P:chorismate biosynthetic process"/>
    <property type="evidence" value="ECO:0007669"/>
    <property type="project" value="TreeGrafter"/>
</dbReference>
<dbReference type="FunFam" id="3.20.20.70:FF:000142">
    <property type="entry name" value="bifunctional 3-dehydroquinate dehydratase/shikimate dehydrogenase, chloroplastic"/>
    <property type="match status" value="1"/>
</dbReference>
<keyword evidence="9" id="KW-1185">Reference proteome</keyword>
<reference evidence="8" key="1">
    <citation type="submission" date="2021-01" db="EMBL/GenBank/DDBJ databases">
        <authorList>
            <person name="Bezrukov I."/>
        </authorList>
    </citation>
    <scope>NUCLEOTIDE SEQUENCE</scope>
</reference>
<organism evidence="8 9">
    <name type="scientific">Arabidopsis arenosa</name>
    <name type="common">Sand rock-cress</name>
    <name type="synonym">Cardaminopsis arenosa</name>
    <dbReference type="NCBI Taxonomy" id="38785"/>
    <lineage>
        <taxon>Eukaryota</taxon>
        <taxon>Viridiplantae</taxon>
        <taxon>Streptophyta</taxon>
        <taxon>Embryophyta</taxon>
        <taxon>Tracheophyta</taxon>
        <taxon>Spermatophyta</taxon>
        <taxon>Magnoliopsida</taxon>
        <taxon>eudicotyledons</taxon>
        <taxon>Gunneridae</taxon>
        <taxon>Pentapetalae</taxon>
        <taxon>rosids</taxon>
        <taxon>malvids</taxon>
        <taxon>Brassicales</taxon>
        <taxon>Brassicaceae</taxon>
        <taxon>Camelineae</taxon>
        <taxon>Arabidopsis</taxon>
    </lineage>
</organism>
<evidence type="ECO:0000256" key="4">
    <source>
        <dbReference type="ARBA" id="ARBA00023002"/>
    </source>
</evidence>
<dbReference type="PROSITE" id="PS50076">
    <property type="entry name" value="DNAJ_2"/>
    <property type="match status" value="1"/>
</dbReference>
<feature type="compositionally biased region" description="Basic and acidic residues" evidence="6">
    <location>
        <begin position="886"/>
        <end position="899"/>
    </location>
</feature>
<dbReference type="InterPro" id="IPR011342">
    <property type="entry name" value="Shikimate_DH"/>
</dbReference>
<feature type="region of interest" description="Disordered" evidence="6">
    <location>
        <begin position="1282"/>
        <end position="1301"/>
    </location>
</feature>